<dbReference type="HOGENOM" id="CLU_000445_114_57_7"/>
<keyword evidence="5" id="KW-0547">Nucleotide-binding</keyword>
<dbReference type="eggNOG" id="COG2203">
    <property type="taxonomic scope" value="Bacteria"/>
</dbReference>
<dbReference type="PROSITE" id="PS50112">
    <property type="entry name" value="PAS"/>
    <property type="match status" value="1"/>
</dbReference>
<dbReference type="KEGG" id="dhy:DESAM_22676"/>
<keyword evidence="6" id="KW-0418">Kinase</keyword>
<evidence type="ECO:0000256" key="1">
    <source>
        <dbReference type="ARBA" id="ARBA00000085"/>
    </source>
</evidence>
<feature type="domain" description="PAS" evidence="8">
    <location>
        <begin position="175"/>
        <end position="218"/>
    </location>
</feature>
<dbReference type="InterPro" id="IPR036890">
    <property type="entry name" value="HATPase_C_sf"/>
</dbReference>
<evidence type="ECO:0000313" key="9">
    <source>
        <dbReference type="EMBL" id="CCO24943.1"/>
    </source>
</evidence>
<gene>
    <name evidence="9" type="ORF">DESAM_22676</name>
</gene>
<dbReference type="PANTHER" id="PTHR41523:SF8">
    <property type="entry name" value="ETHYLENE RESPONSE SENSOR PROTEIN"/>
    <property type="match status" value="1"/>
</dbReference>
<dbReference type="Pfam" id="PF07568">
    <property type="entry name" value="HisKA_2"/>
    <property type="match status" value="1"/>
</dbReference>
<dbReference type="SMART" id="SM00091">
    <property type="entry name" value="PAS"/>
    <property type="match status" value="2"/>
</dbReference>
<dbReference type="Pfam" id="PF13426">
    <property type="entry name" value="PAS_9"/>
    <property type="match status" value="1"/>
</dbReference>
<evidence type="ECO:0000259" key="8">
    <source>
        <dbReference type="PROSITE" id="PS50112"/>
    </source>
</evidence>
<protein>
    <recommendedName>
        <fullName evidence="2">histidine kinase</fullName>
        <ecNumber evidence="2">2.7.13.3</ecNumber>
    </recommendedName>
</protein>
<dbReference type="RefSeq" id="WP_015337541.1">
    <property type="nucleotide sequence ID" value="NC_020055.1"/>
</dbReference>
<keyword evidence="7" id="KW-0067">ATP-binding</keyword>
<reference evidence="9 10" key="1">
    <citation type="submission" date="2012-10" db="EMBL/GenBank/DDBJ databases">
        <authorList>
            <person name="Genoscope - CEA"/>
        </authorList>
    </citation>
    <scope>NUCLEOTIDE SEQUENCE [LARGE SCALE GENOMIC DNA]</scope>
    <source>
        <strain evidence="10">AM13 / DSM 14728</strain>
    </source>
</reference>
<dbReference type="NCBIfam" id="TIGR00229">
    <property type="entry name" value="sensory_box"/>
    <property type="match status" value="1"/>
</dbReference>
<evidence type="ECO:0000256" key="6">
    <source>
        <dbReference type="ARBA" id="ARBA00022777"/>
    </source>
</evidence>
<dbReference type="OrthoDB" id="5342108at2"/>
<dbReference type="SMART" id="SM00387">
    <property type="entry name" value="HATPase_c"/>
    <property type="match status" value="1"/>
</dbReference>
<dbReference type="SUPFAM" id="SSF55874">
    <property type="entry name" value="ATPase domain of HSP90 chaperone/DNA topoisomerase II/histidine kinase"/>
    <property type="match status" value="1"/>
</dbReference>
<dbReference type="EC" id="2.7.13.3" evidence="2"/>
<evidence type="ECO:0000256" key="7">
    <source>
        <dbReference type="ARBA" id="ARBA00022840"/>
    </source>
</evidence>
<dbReference type="PATRIC" id="fig|1121451.3.peg.2887"/>
<dbReference type="Pfam" id="PF13185">
    <property type="entry name" value="GAF_2"/>
    <property type="match status" value="1"/>
</dbReference>
<evidence type="ECO:0000256" key="5">
    <source>
        <dbReference type="ARBA" id="ARBA00022741"/>
    </source>
</evidence>
<accession>L0RDU6</accession>
<dbReference type="Pfam" id="PF02518">
    <property type="entry name" value="HATPase_c"/>
    <property type="match status" value="1"/>
</dbReference>
<sequence length="665" mass="73777">MNTTYGFTKGSLENELATARAKVAALETQLCSFSGAENGAAGKEIAYTPFNDFTEIVENIDQGVLVFDRNLDINFINQSARCLLQCDQDDFDAYSFFESMPASMQEELKAGVLEQGHLEGIESFKCEFMLGSGLVKKILFKCIPVFDAESKYNGVQILITDVTDVTVLRQTLERSEKLYQALFDGAGDAIFIQDSSGVFIDANKAACDRLGYTREQFLKLNSDDIRAANSCNIFNIISKRACDGEPFVETVHCIKDGEHFEVEINSRKVCVNGENKILTIARDISERVQADNRSELYRKRLRALYEMSHMNETSIPAFFEYAIRKCIELSGSELGFIAELEGSGSESGFNNWTSMDRGGTLDTVLQPRKLSSCGLWAGAVTQRRAVFDNDIAPQDCMYPFPDGRISNYLAIPVLDGGKVVMVALLANNRSGYAEDCIRNIGLLVDGMWNMVCRRKAELQIRNSLREKETLLKEVHHRVKNNMQVICSLLNLQTDYIKDPQDLLLIKHSIDRVRSMAYVHEQLYRSDDLSSIDFGQYISGLGRSLISSYGAADRVSFLTELDSVGLPVEQALPCGLIVNELITNAITHAFPDGSSREENKISVDLVLDDGRVTMTVADNGIGISGGLERTGSLGHILVETLVQQIDGTMKISSGNGARFELVFKLK</sequence>
<evidence type="ECO:0000256" key="4">
    <source>
        <dbReference type="ARBA" id="ARBA00022679"/>
    </source>
</evidence>
<dbReference type="eggNOG" id="COG3920">
    <property type="taxonomic scope" value="Bacteria"/>
</dbReference>
<proteinExistence type="predicted"/>
<dbReference type="GO" id="GO:0005524">
    <property type="term" value="F:ATP binding"/>
    <property type="evidence" value="ECO:0007669"/>
    <property type="project" value="UniProtKB-KW"/>
</dbReference>
<dbReference type="PANTHER" id="PTHR41523">
    <property type="entry name" value="TWO-COMPONENT SYSTEM SENSOR PROTEIN"/>
    <property type="match status" value="1"/>
</dbReference>
<dbReference type="AlphaFoldDB" id="L0RDU6"/>
<dbReference type="Gene3D" id="3.30.565.10">
    <property type="entry name" value="Histidine kinase-like ATPase, C-terminal domain"/>
    <property type="match status" value="1"/>
</dbReference>
<keyword evidence="4" id="KW-0808">Transferase</keyword>
<comment type="catalytic activity">
    <reaction evidence="1">
        <text>ATP + protein L-histidine = ADP + protein N-phospho-L-histidine.</text>
        <dbReference type="EC" id="2.7.13.3"/>
    </reaction>
</comment>
<evidence type="ECO:0000313" key="10">
    <source>
        <dbReference type="Proteomes" id="UP000010808"/>
    </source>
</evidence>
<dbReference type="CDD" id="cd00130">
    <property type="entry name" value="PAS"/>
    <property type="match status" value="1"/>
</dbReference>
<dbReference type="SUPFAM" id="SSF55785">
    <property type="entry name" value="PYP-like sensor domain (PAS domain)"/>
    <property type="match status" value="2"/>
</dbReference>
<dbReference type="InterPro" id="IPR011495">
    <property type="entry name" value="Sig_transdc_His_kin_sub2_dim/P"/>
</dbReference>
<dbReference type="InterPro" id="IPR035965">
    <property type="entry name" value="PAS-like_dom_sf"/>
</dbReference>
<organism evidence="9 10">
    <name type="scientific">Maridesulfovibrio hydrothermalis AM13 = DSM 14728</name>
    <dbReference type="NCBI Taxonomy" id="1121451"/>
    <lineage>
        <taxon>Bacteria</taxon>
        <taxon>Pseudomonadati</taxon>
        <taxon>Thermodesulfobacteriota</taxon>
        <taxon>Desulfovibrionia</taxon>
        <taxon>Desulfovibrionales</taxon>
        <taxon>Desulfovibrionaceae</taxon>
        <taxon>Maridesulfovibrio</taxon>
    </lineage>
</organism>
<dbReference type="Gene3D" id="3.30.450.20">
    <property type="entry name" value="PAS domain"/>
    <property type="match status" value="3"/>
</dbReference>
<name>L0RDU6_9BACT</name>
<dbReference type="InterPro" id="IPR003018">
    <property type="entry name" value="GAF"/>
</dbReference>
<keyword evidence="10" id="KW-1185">Reference proteome</keyword>
<dbReference type="EMBL" id="FO203522">
    <property type="protein sequence ID" value="CCO24943.1"/>
    <property type="molecule type" value="Genomic_DNA"/>
</dbReference>
<dbReference type="Proteomes" id="UP000010808">
    <property type="component" value="Chromosome"/>
</dbReference>
<dbReference type="InterPro" id="IPR000014">
    <property type="entry name" value="PAS"/>
</dbReference>
<dbReference type="InterPro" id="IPR003594">
    <property type="entry name" value="HATPase_dom"/>
</dbReference>
<evidence type="ECO:0000256" key="2">
    <source>
        <dbReference type="ARBA" id="ARBA00012438"/>
    </source>
</evidence>
<keyword evidence="3" id="KW-0597">Phosphoprotein</keyword>
<dbReference type="STRING" id="1121451.DESAM_22676"/>
<dbReference type="GO" id="GO:0004673">
    <property type="term" value="F:protein histidine kinase activity"/>
    <property type="evidence" value="ECO:0007669"/>
    <property type="project" value="UniProtKB-EC"/>
</dbReference>
<evidence type="ECO:0000256" key="3">
    <source>
        <dbReference type="ARBA" id="ARBA00022553"/>
    </source>
</evidence>